<dbReference type="InterPro" id="IPR020471">
    <property type="entry name" value="AKR"/>
</dbReference>
<dbReference type="STRING" id="1034346.GCA_000313565_00644"/>
<dbReference type="PANTHER" id="PTHR43827">
    <property type="entry name" value="2,5-DIKETO-D-GLUCONIC ACID REDUCTASE"/>
    <property type="match status" value="1"/>
</dbReference>
<dbReference type="GO" id="GO:0016616">
    <property type="term" value="F:oxidoreductase activity, acting on the CH-OH group of donors, NAD or NADP as acceptor"/>
    <property type="evidence" value="ECO:0007669"/>
    <property type="project" value="UniProtKB-ARBA"/>
</dbReference>
<evidence type="ECO:0000256" key="3">
    <source>
        <dbReference type="ARBA" id="ARBA00023002"/>
    </source>
</evidence>
<comment type="similarity">
    <text evidence="1">Belongs to the aldo/keto reductase family.</text>
</comment>
<dbReference type="EMBL" id="QJKH01000005">
    <property type="protein sequence ID" value="PXX79580.1"/>
    <property type="molecule type" value="Genomic_DNA"/>
</dbReference>
<evidence type="ECO:0000256" key="1">
    <source>
        <dbReference type="ARBA" id="ARBA00007905"/>
    </source>
</evidence>
<dbReference type="PANTHER" id="PTHR43827:SF3">
    <property type="entry name" value="NADP-DEPENDENT OXIDOREDUCTASE DOMAIN-CONTAINING PROTEIN"/>
    <property type="match status" value="1"/>
</dbReference>
<dbReference type="Gene3D" id="3.20.20.100">
    <property type="entry name" value="NADP-dependent oxidoreductase domain"/>
    <property type="match status" value="1"/>
</dbReference>
<comment type="caution">
    <text evidence="8">The sequence shown here is derived from an EMBL/GenBank/DDBJ whole genome shotgun (WGS) entry which is preliminary data.</text>
</comment>
<dbReference type="InterPro" id="IPR023210">
    <property type="entry name" value="NADP_OxRdtase_dom"/>
</dbReference>
<dbReference type="AlphaFoldDB" id="A0A318KPI7"/>
<dbReference type="PROSITE" id="PS00798">
    <property type="entry name" value="ALDOKETO_REDUCTASE_1"/>
    <property type="match status" value="1"/>
</dbReference>
<sequence>MEKITDSFILQNSYPIPCVGFGTWQTPNGDTAIQAVKTAIDAGYRHIDTAAVYGNEISIGQGIKASGIDREALFITSKLWNTERGYTKTLAAFEKTLTDLQLDYLDLYLIHWPASESKYFDWEQINLDTWRAMTELYKAGRIKAIGVSNFMPHHLKALLETEIAPMVNQIEFHPGHMQAETVAYCQSKNILVEAWSPLGTGRVLKNEMLQKIAAKYNKSTAQLCIRWCLQNNVLPLPKSITPARIIENSQVFDFVITDEDMELINRMPPFGASGKHPDQVDF</sequence>
<dbReference type="FunFam" id="3.20.20.100:FF:000015">
    <property type="entry name" value="Oxidoreductase, aldo/keto reductase family"/>
    <property type="match status" value="1"/>
</dbReference>
<accession>A0A318KPI7</accession>
<evidence type="ECO:0000256" key="6">
    <source>
        <dbReference type="PIRSR" id="PIRSR000097-3"/>
    </source>
</evidence>
<proteinExistence type="inferred from homology"/>
<dbReference type="CDD" id="cd19071">
    <property type="entry name" value="AKR_AKR1-5-like"/>
    <property type="match status" value="1"/>
</dbReference>
<evidence type="ECO:0000259" key="7">
    <source>
        <dbReference type="Pfam" id="PF00248"/>
    </source>
</evidence>
<keyword evidence="3" id="KW-0560">Oxidoreductase</keyword>
<gene>
    <name evidence="8" type="ORF">DES51_10550</name>
</gene>
<feature type="domain" description="NADP-dependent oxidoreductase" evidence="7">
    <location>
        <begin position="19"/>
        <end position="265"/>
    </location>
</feature>
<keyword evidence="9" id="KW-1185">Reference proteome</keyword>
<evidence type="ECO:0000313" key="8">
    <source>
        <dbReference type="EMBL" id="PXX79580.1"/>
    </source>
</evidence>
<dbReference type="PRINTS" id="PR00069">
    <property type="entry name" value="ALDKETRDTASE"/>
</dbReference>
<feature type="site" description="Lowers pKa of active site Tyr" evidence="6">
    <location>
        <position position="78"/>
    </location>
</feature>
<feature type="binding site" evidence="5">
    <location>
        <position position="111"/>
    </location>
    <ligand>
        <name>substrate</name>
    </ligand>
</feature>
<dbReference type="OrthoDB" id="9804790at2"/>
<feature type="active site" description="Proton donor" evidence="4">
    <location>
        <position position="53"/>
    </location>
</feature>
<keyword evidence="2" id="KW-0521">NADP</keyword>
<dbReference type="Proteomes" id="UP000247612">
    <property type="component" value="Unassembled WGS sequence"/>
</dbReference>
<evidence type="ECO:0000313" key="9">
    <source>
        <dbReference type="Proteomes" id="UP000247612"/>
    </source>
</evidence>
<dbReference type="RefSeq" id="WP_022936951.1">
    <property type="nucleotide sequence ID" value="NZ_CABKRQ010000002.1"/>
</dbReference>
<evidence type="ECO:0000256" key="4">
    <source>
        <dbReference type="PIRSR" id="PIRSR000097-1"/>
    </source>
</evidence>
<organism evidence="8 9">
    <name type="scientific">Dielma fastidiosa</name>
    <dbReference type="NCBI Taxonomy" id="1034346"/>
    <lineage>
        <taxon>Bacteria</taxon>
        <taxon>Bacillati</taxon>
        <taxon>Bacillota</taxon>
        <taxon>Erysipelotrichia</taxon>
        <taxon>Erysipelotrichales</taxon>
        <taxon>Erysipelotrichaceae</taxon>
        <taxon>Dielma</taxon>
    </lineage>
</organism>
<dbReference type="InterPro" id="IPR018170">
    <property type="entry name" value="Aldo/ket_reductase_CS"/>
</dbReference>
<reference evidence="8 9" key="1">
    <citation type="submission" date="2018-05" db="EMBL/GenBank/DDBJ databases">
        <title>Genomic Encyclopedia of Type Strains, Phase IV (KMG-IV): sequencing the most valuable type-strain genomes for metagenomic binning, comparative biology and taxonomic classification.</title>
        <authorList>
            <person name="Goeker M."/>
        </authorList>
    </citation>
    <scope>NUCLEOTIDE SEQUENCE [LARGE SCALE GENOMIC DNA]</scope>
    <source>
        <strain evidence="8 9">JC118</strain>
    </source>
</reference>
<protein>
    <submittedName>
        <fullName evidence="8">Diketogulonate reductase-like aldo/keto reductase</fullName>
    </submittedName>
</protein>
<dbReference type="InterPro" id="IPR036812">
    <property type="entry name" value="NAD(P)_OxRdtase_dom_sf"/>
</dbReference>
<evidence type="ECO:0000256" key="2">
    <source>
        <dbReference type="ARBA" id="ARBA00022857"/>
    </source>
</evidence>
<dbReference type="PROSITE" id="PS00063">
    <property type="entry name" value="ALDOKETO_REDUCTASE_3"/>
    <property type="match status" value="1"/>
</dbReference>
<name>A0A318KPI7_9FIRM</name>
<dbReference type="PROSITE" id="PS00062">
    <property type="entry name" value="ALDOKETO_REDUCTASE_2"/>
    <property type="match status" value="1"/>
</dbReference>
<evidence type="ECO:0000256" key="5">
    <source>
        <dbReference type="PIRSR" id="PIRSR000097-2"/>
    </source>
</evidence>
<dbReference type="PIRSF" id="PIRSF000097">
    <property type="entry name" value="AKR"/>
    <property type="match status" value="1"/>
</dbReference>
<dbReference type="Pfam" id="PF00248">
    <property type="entry name" value="Aldo_ket_red"/>
    <property type="match status" value="1"/>
</dbReference>
<dbReference type="SUPFAM" id="SSF51430">
    <property type="entry name" value="NAD(P)-linked oxidoreductase"/>
    <property type="match status" value="1"/>
</dbReference>